<sequence>MIPILGTHEEKKKIIEKQNYATLFIIKTFYNKKDDEGKKRIIQSGIVDILIFIFERRELSQITRNYVLAFQVLSYPYSDEIGQLLYQKNPFPGLLRLLEHTYNDVAYDGLLSILNIIVDDFNTTPNNSHRPYYDTINACRGIEKIMKLFRINGNKKTKDTAAICLGQIFRAKEINDKQMRIELIRHLKTLVNDTDEWTQSNSKLTLCYLALNAVNRAEIESDGFVIPE</sequence>
<dbReference type="Gene3D" id="1.25.10.10">
    <property type="entry name" value="Leucine-rich Repeat Variant"/>
    <property type="match status" value="1"/>
</dbReference>
<evidence type="ECO:0000313" key="2">
    <source>
        <dbReference type="Proteomes" id="UP000324800"/>
    </source>
</evidence>
<comment type="caution">
    <text evidence="1">The sequence shown here is derived from an EMBL/GenBank/DDBJ whole genome shotgun (WGS) entry which is preliminary data.</text>
</comment>
<dbReference type="SUPFAM" id="SSF48371">
    <property type="entry name" value="ARM repeat"/>
    <property type="match status" value="1"/>
</dbReference>
<dbReference type="InterPro" id="IPR016024">
    <property type="entry name" value="ARM-type_fold"/>
</dbReference>
<dbReference type="OrthoDB" id="201709at2759"/>
<gene>
    <name evidence="1" type="ORF">EZS28_012245</name>
</gene>
<name>A0A5J4WD05_9EUKA</name>
<dbReference type="EMBL" id="SNRW01002615">
    <property type="protein sequence ID" value="KAA6392229.1"/>
    <property type="molecule type" value="Genomic_DNA"/>
</dbReference>
<accession>A0A5J4WD05</accession>
<dbReference type="InterPro" id="IPR011989">
    <property type="entry name" value="ARM-like"/>
</dbReference>
<dbReference type="AlphaFoldDB" id="A0A5J4WD05"/>
<dbReference type="Proteomes" id="UP000324800">
    <property type="component" value="Unassembled WGS sequence"/>
</dbReference>
<proteinExistence type="predicted"/>
<protein>
    <submittedName>
        <fullName evidence="1">Uncharacterized protein</fullName>
    </submittedName>
</protein>
<reference evidence="1 2" key="1">
    <citation type="submission" date="2019-03" db="EMBL/GenBank/DDBJ databases">
        <title>Single cell metagenomics reveals metabolic interactions within the superorganism composed of flagellate Streblomastix strix and complex community of Bacteroidetes bacteria on its surface.</title>
        <authorList>
            <person name="Treitli S.C."/>
            <person name="Kolisko M."/>
            <person name="Husnik F."/>
            <person name="Keeling P."/>
            <person name="Hampl V."/>
        </authorList>
    </citation>
    <scope>NUCLEOTIDE SEQUENCE [LARGE SCALE GENOMIC DNA]</scope>
    <source>
        <strain evidence="1">ST1C</strain>
    </source>
</reference>
<organism evidence="1 2">
    <name type="scientific">Streblomastix strix</name>
    <dbReference type="NCBI Taxonomy" id="222440"/>
    <lineage>
        <taxon>Eukaryota</taxon>
        <taxon>Metamonada</taxon>
        <taxon>Preaxostyla</taxon>
        <taxon>Oxymonadida</taxon>
        <taxon>Streblomastigidae</taxon>
        <taxon>Streblomastix</taxon>
    </lineage>
</organism>
<evidence type="ECO:0000313" key="1">
    <source>
        <dbReference type="EMBL" id="KAA6392229.1"/>
    </source>
</evidence>